<dbReference type="Proteomes" id="UP000305948">
    <property type="component" value="Unassembled WGS sequence"/>
</dbReference>
<proteinExistence type="predicted"/>
<dbReference type="EMBL" id="ML213508">
    <property type="protein sequence ID" value="TFK52766.1"/>
    <property type="molecule type" value="Genomic_DNA"/>
</dbReference>
<name>A0A5C3N8F6_9AGAM</name>
<evidence type="ECO:0000313" key="2">
    <source>
        <dbReference type="Proteomes" id="UP000305948"/>
    </source>
</evidence>
<protein>
    <submittedName>
        <fullName evidence="1">Uncharacterized protein</fullName>
    </submittedName>
</protein>
<gene>
    <name evidence="1" type="ORF">OE88DRAFT_1656338</name>
</gene>
<dbReference type="AlphaFoldDB" id="A0A5C3N8F6"/>
<sequence>MLHLLAPSVAHVLFAGAYTYRVLHVAASHSCDAAGSSIQGPLPPAVGSGVHGPLPPAVDVLWFGDTMQTAFGARTVVHACINAFINVFIDASRIVWLNRADFNLGNKQVLCFALSMCLPVII</sequence>
<keyword evidence="2" id="KW-1185">Reference proteome</keyword>
<organism evidence="1 2">
    <name type="scientific">Heliocybe sulcata</name>
    <dbReference type="NCBI Taxonomy" id="5364"/>
    <lineage>
        <taxon>Eukaryota</taxon>
        <taxon>Fungi</taxon>
        <taxon>Dikarya</taxon>
        <taxon>Basidiomycota</taxon>
        <taxon>Agaricomycotina</taxon>
        <taxon>Agaricomycetes</taxon>
        <taxon>Gloeophyllales</taxon>
        <taxon>Gloeophyllaceae</taxon>
        <taxon>Heliocybe</taxon>
    </lineage>
</organism>
<evidence type="ECO:0000313" key="1">
    <source>
        <dbReference type="EMBL" id="TFK52766.1"/>
    </source>
</evidence>
<reference evidence="1 2" key="1">
    <citation type="journal article" date="2019" name="Nat. Ecol. Evol.">
        <title>Megaphylogeny resolves global patterns of mushroom evolution.</title>
        <authorList>
            <person name="Varga T."/>
            <person name="Krizsan K."/>
            <person name="Foldi C."/>
            <person name="Dima B."/>
            <person name="Sanchez-Garcia M."/>
            <person name="Sanchez-Ramirez S."/>
            <person name="Szollosi G.J."/>
            <person name="Szarkandi J.G."/>
            <person name="Papp V."/>
            <person name="Albert L."/>
            <person name="Andreopoulos W."/>
            <person name="Angelini C."/>
            <person name="Antonin V."/>
            <person name="Barry K.W."/>
            <person name="Bougher N.L."/>
            <person name="Buchanan P."/>
            <person name="Buyck B."/>
            <person name="Bense V."/>
            <person name="Catcheside P."/>
            <person name="Chovatia M."/>
            <person name="Cooper J."/>
            <person name="Damon W."/>
            <person name="Desjardin D."/>
            <person name="Finy P."/>
            <person name="Geml J."/>
            <person name="Haridas S."/>
            <person name="Hughes K."/>
            <person name="Justo A."/>
            <person name="Karasinski D."/>
            <person name="Kautmanova I."/>
            <person name="Kiss B."/>
            <person name="Kocsube S."/>
            <person name="Kotiranta H."/>
            <person name="LaButti K.M."/>
            <person name="Lechner B.E."/>
            <person name="Liimatainen K."/>
            <person name="Lipzen A."/>
            <person name="Lukacs Z."/>
            <person name="Mihaltcheva S."/>
            <person name="Morgado L.N."/>
            <person name="Niskanen T."/>
            <person name="Noordeloos M.E."/>
            <person name="Ohm R.A."/>
            <person name="Ortiz-Santana B."/>
            <person name="Ovrebo C."/>
            <person name="Racz N."/>
            <person name="Riley R."/>
            <person name="Savchenko A."/>
            <person name="Shiryaev A."/>
            <person name="Soop K."/>
            <person name="Spirin V."/>
            <person name="Szebenyi C."/>
            <person name="Tomsovsky M."/>
            <person name="Tulloss R.E."/>
            <person name="Uehling J."/>
            <person name="Grigoriev I.V."/>
            <person name="Vagvolgyi C."/>
            <person name="Papp T."/>
            <person name="Martin F.M."/>
            <person name="Miettinen O."/>
            <person name="Hibbett D.S."/>
            <person name="Nagy L.G."/>
        </authorList>
    </citation>
    <scope>NUCLEOTIDE SEQUENCE [LARGE SCALE GENOMIC DNA]</scope>
    <source>
        <strain evidence="1 2">OMC1185</strain>
    </source>
</reference>
<accession>A0A5C3N8F6</accession>